<name>A0A5N6IYL4_9EURO</name>
<dbReference type="AlphaFoldDB" id="A0A5N6IYL4"/>
<organism evidence="2 3">
    <name type="scientific">Aspergillus minisclerotigenes</name>
    <dbReference type="NCBI Taxonomy" id="656917"/>
    <lineage>
        <taxon>Eukaryota</taxon>
        <taxon>Fungi</taxon>
        <taxon>Dikarya</taxon>
        <taxon>Ascomycota</taxon>
        <taxon>Pezizomycotina</taxon>
        <taxon>Eurotiomycetes</taxon>
        <taxon>Eurotiomycetidae</taxon>
        <taxon>Eurotiales</taxon>
        <taxon>Aspergillaceae</taxon>
        <taxon>Aspergillus</taxon>
        <taxon>Aspergillus subgen. Circumdati</taxon>
    </lineage>
</organism>
<evidence type="ECO:0000313" key="3">
    <source>
        <dbReference type="Proteomes" id="UP000326289"/>
    </source>
</evidence>
<dbReference type="Proteomes" id="UP000326289">
    <property type="component" value="Unassembled WGS sequence"/>
</dbReference>
<dbReference type="SUPFAM" id="SSF56112">
    <property type="entry name" value="Protein kinase-like (PK-like)"/>
    <property type="match status" value="1"/>
</dbReference>
<dbReference type="InterPro" id="IPR011009">
    <property type="entry name" value="Kinase-like_dom_sf"/>
</dbReference>
<sequence>MAHVHFVARNWHQDIKPPNVLLDSDQNVRIIDWEQCGANPFIMAPEIDGTWDAVELDQEVNGRRQIAYHRYEGPKRVNQAVEPRWNSHPDWNQNCPRASELAEVFSLGRTMWIILEQIGLERTVGVTDYSTVVIQWSRWSDDIPAPWKHMVELSMAHNPNDRPLMNELLGFWEKELQGHRLSS</sequence>
<feature type="domain" description="Protein kinase" evidence="1">
    <location>
        <begin position="1"/>
        <end position="176"/>
    </location>
</feature>
<keyword evidence="3" id="KW-1185">Reference proteome</keyword>
<dbReference type="GO" id="GO:0004672">
    <property type="term" value="F:protein kinase activity"/>
    <property type="evidence" value="ECO:0007669"/>
    <property type="project" value="InterPro"/>
</dbReference>
<proteinExistence type="predicted"/>
<reference evidence="2 3" key="1">
    <citation type="submission" date="2019-04" db="EMBL/GenBank/DDBJ databases">
        <title>Fungal friends and foes A comparative genomics study of 23 Aspergillus species from section Flavi.</title>
        <authorList>
            <consortium name="DOE Joint Genome Institute"/>
            <person name="Kjaerbolling I."/>
            <person name="Vesth T.C."/>
            <person name="Frisvad J.C."/>
            <person name="Nybo J.L."/>
            <person name="Theobald S."/>
            <person name="Kildgaard S."/>
            <person name="Petersen T.I."/>
            <person name="Kuo A."/>
            <person name="Sato A."/>
            <person name="Lyhne E.K."/>
            <person name="Kogle M.E."/>
            <person name="Wiebenga A."/>
            <person name="Kun R.S."/>
            <person name="Lubbers R.J."/>
            <person name="Makela M.R."/>
            <person name="Barry K."/>
            <person name="Chovatia M."/>
            <person name="Clum A."/>
            <person name="Daum C."/>
            <person name="Haridas S."/>
            <person name="He G."/>
            <person name="LaButti K."/>
            <person name="Lipzen A."/>
            <person name="Mondo S."/>
            <person name="Pangilinan J."/>
            <person name="Riley R."/>
            <person name="Salamov A."/>
            <person name="Simmons B.A."/>
            <person name="Magnuson J.K."/>
            <person name="Henrissat B."/>
            <person name="Mortensen U.H."/>
            <person name="Larsen T.O."/>
            <person name="De vries R.P."/>
            <person name="Grigoriev I.V."/>
            <person name="Machida M."/>
            <person name="Baker S.E."/>
            <person name="Andersen M.R."/>
        </authorList>
    </citation>
    <scope>NUCLEOTIDE SEQUENCE [LARGE SCALE GENOMIC DNA]</scope>
    <source>
        <strain evidence="2 3">CBS 117635</strain>
    </source>
</reference>
<evidence type="ECO:0000313" key="2">
    <source>
        <dbReference type="EMBL" id="KAB8271468.1"/>
    </source>
</evidence>
<accession>A0A5N6IYL4</accession>
<evidence type="ECO:0000259" key="1">
    <source>
        <dbReference type="PROSITE" id="PS50011"/>
    </source>
</evidence>
<protein>
    <recommendedName>
        <fullName evidence="1">Protein kinase domain-containing protein</fullName>
    </recommendedName>
</protein>
<dbReference type="Gene3D" id="1.10.510.10">
    <property type="entry name" value="Transferase(Phosphotransferase) domain 1"/>
    <property type="match status" value="1"/>
</dbReference>
<dbReference type="GO" id="GO:0005524">
    <property type="term" value="F:ATP binding"/>
    <property type="evidence" value="ECO:0007669"/>
    <property type="project" value="InterPro"/>
</dbReference>
<dbReference type="EMBL" id="ML732816">
    <property type="protein sequence ID" value="KAB8271468.1"/>
    <property type="molecule type" value="Genomic_DNA"/>
</dbReference>
<dbReference type="InterPro" id="IPR000719">
    <property type="entry name" value="Prot_kinase_dom"/>
</dbReference>
<dbReference type="PROSITE" id="PS50011">
    <property type="entry name" value="PROTEIN_KINASE_DOM"/>
    <property type="match status" value="1"/>
</dbReference>
<gene>
    <name evidence="2" type="ORF">BDV30DRAFT_213524</name>
</gene>